<evidence type="ECO:0000259" key="10">
    <source>
        <dbReference type="Pfam" id="PF20258"/>
    </source>
</evidence>
<dbReference type="Pfam" id="PF03054">
    <property type="entry name" value="tRNA_Me_trans"/>
    <property type="match status" value="1"/>
</dbReference>
<reference evidence="12 13" key="1">
    <citation type="submission" date="2018-05" db="EMBL/GenBank/DDBJ databases">
        <authorList>
            <person name="Lanie J.A."/>
            <person name="Ng W.-L."/>
            <person name="Kazmierczak K.M."/>
            <person name="Andrzejewski T.M."/>
            <person name="Davidsen T.M."/>
            <person name="Wayne K.J."/>
            <person name="Tettelin H."/>
            <person name="Glass J.I."/>
            <person name="Rusch D."/>
            <person name="Podicherti R."/>
            <person name="Tsui H.-C.T."/>
            <person name="Winkler M.E."/>
        </authorList>
    </citation>
    <scope>NUCLEOTIDE SEQUENCE [LARGE SCALE GENOMIC DNA]</scope>
    <source>
        <strain evidence="12 13">BUT-10</strain>
    </source>
</reference>
<keyword evidence="4 9" id="KW-0547">Nucleotide-binding</keyword>
<dbReference type="Gene3D" id="2.40.30.10">
    <property type="entry name" value="Translation factors"/>
    <property type="match status" value="1"/>
</dbReference>
<keyword evidence="1 9" id="KW-0820">tRNA-binding</keyword>
<dbReference type="FunFam" id="3.40.50.620:FF:000115">
    <property type="entry name" value="tRNA-specific 2-thiouridylase MnmA"/>
    <property type="match status" value="1"/>
</dbReference>
<dbReference type="GO" id="GO:0002143">
    <property type="term" value="P:tRNA wobble position uridine thiolation"/>
    <property type="evidence" value="ECO:0007669"/>
    <property type="project" value="TreeGrafter"/>
</dbReference>
<feature type="active site" description="Nucleophile" evidence="9">
    <location>
        <position position="128"/>
    </location>
</feature>
<dbReference type="Pfam" id="PF20259">
    <property type="entry name" value="tRNA_Me_trans_M"/>
    <property type="match status" value="1"/>
</dbReference>
<evidence type="ECO:0000313" key="13">
    <source>
        <dbReference type="Proteomes" id="UP000249524"/>
    </source>
</evidence>
<sequence length="396" mass="42280">MNAPVLLPDRLSDGLVEAARAAVRLPAGTRIVAAMSGGVDSTVTAAVLARAGYDVVGVTLQLYDHGAAIQKKGACCAGQDIHDARTAAEAIGIPHYVLDYESRFREQVIEDFADAYLRGETPIPCVRCNQTVKFRDLLDVARELGAEAMATGHYVRREVGPAGPELHRAVDPARDQSYFLFATTAEQLDYLRFPLGALPKPAVRAAAAELGLAVADKPDSQDICFVPEGRYTTVIDRLRPHGAEPGDIVHLDGRVLGRHEGVTRYTIGQRRGLNVAVGDPLFVVRIDADRRQVVVGPREALLTRTLTLKETNWIGDAASMEAACEAGRPVLARVRSTREPVAGRLALVDGVPGLAFDTAEEGVAPGQACVLYAPEAPTRVLGGGFIAGTVRNADRP</sequence>
<dbReference type="GO" id="GO:0000049">
    <property type="term" value="F:tRNA binding"/>
    <property type="evidence" value="ECO:0007669"/>
    <property type="project" value="UniProtKB-KW"/>
</dbReference>
<dbReference type="Gene3D" id="2.30.30.280">
    <property type="entry name" value="Adenine nucleotide alpha hydrolases-like domains"/>
    <property type="match status" value="1"/>
</dbReference>
<dbReference type="AlphaFoldDB" id="A0A328BE05"/>
<feature type="binding site" evidence="9">
    <location>
        <position position="152"/>
    </location>
    <ligand>
        <name>ATP</name>
        <dbReference type="ChEBI" id="CHEBI:30616"/>
    </ligand>
</feature>
<comment type="similarity">
    <text evidence="9">Belongs to the MnmA/TRMU family.</text>
</comment>
<evidence type="ECO:0000256" key="3">
    <source>
        <dbReference type="ARBA" id="ARBA00022694"/>
    </source>
</evidence>
<dbReference type="Gene3D" id="3.40.50.620">
    <property type="entry name" value="HUPs"/>
    <property type="match status" value="1"/>
</dbReference>
<dbReference type="InterPro" id="IPR023382">
    <property type="entry name" value="MnmA-like_central_sf"/>
</dbReference>
<evidence type="ECO:0000259" key="11">
    <source>
        <dbReference type="Pfam" id="PF20259"/>
    </source>
</evidence>
<comment type="caution">
    <text evidence="9">Lacks conserved residue(s) required for the propagation of feature annotation.</text>
</comment>
<dbReference type="GO" id="GO:0005524">
    <property type="term" value="F:ATP binding"/>
    <property type="evidence" value="ECO:0007669"/>
    <property type="project" value="UniProtKB-KW"/>
</dbReference>
<dbReference type="NCBIfam" id="NF001138">
    <property type="entry name" value="PRK00143.1"/>
    <property type="match status" value="1"/>
</dbReference>
<accession>A0A328BE05</accession>
<dbReference type="GO" id="GO:0103016">
    <property type="term" value="F:tRNA-uridine 2-sulfurtransferase activity"/>
    <property type="evidence" value="ECO:0007669"/>
    <property type="project" value="UniProtKB-EC"/>
</dbReference>
<evidence type="ECO:0000256" key="1">
    <source>
        <dbReference type="ARBA" id="ARBA00022555"/>
    </source>
</evidence>
<dbReference type="CDD" id="cd01998">
    <property type="entry name" value="MnmA_TRMU-like"/>
    <property type="match status" value="1"/>
</dbReference>
<comment type="catalytic activity">
    <reaction evidence="8 9">
        <text>S-sulfanyl-L-cysteinyl-[protein] + uridine(34) in tRNA + AH2 + ATP = 2-thiouridine(34) in tRNA + L-cysteinyl-[protein] + A + AMP + diphosphate + H(+)</text>
        <dbReference type="Rhea" id="RHEA:47032"/>
        <dbReference type="Rhea" id="RHEA-COMP:10131"/>
        <dbReference type="Rhea" id="RHEA-COMP:11726"/>
        <dbReference type="Rhea" id="RHEA-COMP:11727"/>
        <dbReference type="Rhea" id="RHEA-COMP:11728"/>
        <dbReference type="ChEBI" id="CHEBI:13193"/>
        <dbReference type="ChEBI" id="CHEBI:15378"/>
        <dbReference type="ChEBI" id="CHEBI:17499"/>
        <dbReference type="ChEBI" id="CHEBI:29950"/>
        <dbReference type="ChEBI" id="CHEBI:30616"/>
        <dbReference type="ChEBI" id="CHEBI:33019"/>
        <dbReference type="ChEBI" id="CHEBI:61963"/>
        <dbReference type="ChEBI" id="CHEBI:65315"/>
        <dbReference type="ChEBI" id="CHEBI:87170"/>
        <dbReference type="ChEBI" id="CHEBI:456215"/>
        <dbReference type="EC" id="2.8.1.13"/>
    </reaction>
</comment>
<keyword evidence="2 9" id="KW-0808">Transferase</keyword>
<dbReference type="InterPro" id="IPR046884">
    <property type="entry name" value="MnmA-like_central"/>
</dbReference>
<dbReference type="Proteomes" id="UP000249524">
    <property type="component" value="Unassembled WGS sequence"/>
</dbReference>
<evidence type="ECO:0000256" key="9">
    <source>
        <dbReference type="HAMAP-Rule" id="MF_00144"/>
    </source>
</evidence>
<dbReference type="RefSeq" id="WP_111276168.1">
    <property type="nucleotide sequence ID" value="NZ_QFYS01000004.1"/>
</dbReference>
<dbReference type="PANTHER" id="PTHR11933">
    <property type="entry name" value="TRNA 5-METHYLAMINOMETHYL-2-THIOURIDYLATE -METHYLTRANSFERASE"/>
    <property type="match status" value="1"/>
</dbReference>
<dbReference type="EC" id="2.8.1.13" evidence="9"/>
<evidence type="ECO:0000256" key="4">
    <source>
        <dbReference type="ARBA" id="ARBA00022741"/>
    </source>
</evidence>
<feature type="site" description="Interaction with tRNA" evidence="9">
    <location>
        <position position="367"/>
    </location>
</feature>
<evidence type="ECO:0000256" key="8">
    <source>
        <dbReference type="ARBA" id="ARBA00051542"/>
    </source>
</evidence>
<dbReference type="InterPro" id="IPR014729">
    <property type="entry name" value="Rossmann-like_a/b/a_fold"/>
</dbReference>
<dbReference type="InterPro" id="IPR004506">
    <property type="entry name" value="MnmA-like"/>
</dbReference>
<organism evidence="12 13">
    <name type="scientific">Phenylobacterium kunshanense</name>
    <dbReference type="NCBI Taxonomy" id="1445034"/>
    <lineage>
        <taxon>Bacteria</taxon>
        <taxon>Pseudomonadati</taxon>
        <taxon>Pseudomonadota</taxon>
        <taxon>Alphaproteobacteria</taxon>
        <taxon>Caulobacterales</taxon>
        <taxon>Caulobacteraceae</taxon>
        <taxon>Phenylobacterium</taxon>
    </lineage>
</organism>
<keyword evidence="6 9" id="KW-0694">RNA-binding</keyword>
<dbReference type="OrthoDB" id="9800696at2"/>
<feature type="site" description="Interaction with tRNA" evidence="9">
    <location>
        <position position="153"/>
    </location>
</feature>
<dbReference type="FunFam" id="2.30.30.280:FF:000001">
    <property type="entry name" value="tRNA-specific 2-thiouridylase MnmA"/>
    <property type="match status" value="1"/>
</dbReference>
<keyword evidence="9" id="KW-0963">Cytoplasm</keyword>
<feature type="domain" description="tRNA-specific 2-thiouridylase MnmA-like central" evidence="11">
    <location>
        <begin position="243"/>
        <end position="296"/>
    </location>
</feature>
<dbReference type="InterPro" id="IPR046885">
    <property type="entry name" value="MnmA-like_C"/>
</dbReference>
<dbReference type="Pfam" id="PF20258">
    <property type="entry name" value="tRNA_Me_trans_C"/>
    <property type="match status" value="1"/>
</dbReference>
<feature type="domain" description="tRNA-specific 2-thiouridylase MnmA-like C-terminal" evidence="10">
    <location>
        <begin position="304"/>
        <end position="386"/>
    </location>
</feature>
<keyword evidence="5 9" id="KW-0067">ATP-binding</keyword>
<comment type="subcellular location">
    <subcellularLocation>
        <location evidence="9">Cytoplasm</location>
    </subcellularLocation>
</comment>
<dbReference type="NCBIfam" id="TIGR00420">
    <property type="entry name" value="trmU"/>
    <property type="match status" value="1"/>
</dbReference>
<comment type="caution">
    <text evidence="12">The sequence shown here is derived from an EMBL/GenBank/DDBJ whole genome shotgun (WGS) entry which is preliminary data.</text>
</comment>
<comment type="function">
    <text evidence="9">Catalyzes the 2-thiolation of uridine at the wobble position (U34) of tRNA, leading to the formation of s(2)U34.</text>
</comment>
<feature type="region of interest" description="Interaction with tRNA" evidence="9">
    <location>
        <begin position="174"/>
        <end position="176"/>
    </location>
</feature>
<evidence type="ECO:0000256" key="6">
    <source>
        <dbReference type="ARBA" id="ARBA00022884"/>
    </source>
</evidence>
<dbReference type="GO" id="GO:0005737">
    <property type="term" value="C:cytoplasm"/>
    <property type="evidence" value="ECO:0007669"/>
    <property type="project" value="UniProtKB-SubCell"/>
</dbReference>
<evidence type="ECO:0000313" key="12">
    <source>
        <dbReference type="EMBL" id="RAK65572.1"/>
    </source>
</evidence>
<proteinExistence type="inferred from homology"/>
<name>A0A328BE05_9CAUL</name>
<dbReference type="HAMAP" id="MF_00144">
    <property type="entry name" value="tRNA_thiouridyl_MnmA"/>
    <property type="match status" value="1"/>
</dbReference>
<dbReference type="PANTHER" id="PTHR11933:SF5">
    <property type="entry name" value="MITOCHONDRIAL TRNA-SPECIFIC 2-THIOURIDYLASE 1"/>
    <property type="match status" value="1"/>
</dbReference>
<keyword evidence="3 9" id="KW-0819">tRNA processing</keyword>
<evidence type="ECO:0000256" key="5">
    <source>
        <dbReference type="ARBA" id="ARBA00022840"/>
    </source>
</evidence>
<feature type="binding site" evidence="9">
    <location>
        <position position="60"/>
    </location>
    <ligand>
        <name>ATP</name>
        <dbReference type="ChEBI" id="CHEBI:30616"/>
    </ligand>
</feature>
<evidence type="ECO:0000256" key="2">
    <source>
        <dbReference type="ARBA" id="ARBA00022679"/>
    </source>
</evidence>
<keyword evidence="7" id="KW-1015">Disulfide bond</keyword>
<protein>
    <recommendedName>
        <fullName evidence="9">tRNA-specific 2-thiouridylase MnmA</fullName>
        <ecNumber evidence="9">2.8.1.13</ecNumber>
    </recommendedName>
</protein>
<feature type="active site" description="Cysteine persulfide intermediate" evidence="9">
    <location>
        <position position="224"/>
    </location>
</feature>
<evidence type="ECO:0000256" key="7">
    <source>
        <dbReference type="ARBA" id="ARBA00023157"/>
    </source>
</evidence>
<gene>
    <name evidence="9" type="primary">mnmA</name>
    <name evidence="12" type="ORF">DJ019_11470</name>
</gene>
<keyword evidence="13" id="KW-1185">Reference proteome</keyword>
<dbReference type="SUPFAM" id="SSF52402">
    <property type="entry name" value="Adenine nucleotide alpha hydrolases-like"/>
    <property type="match status" value="1"/>
</dbReference>
<dbReference type="EMBL" id="QFYS01000004">
    <property type="protein sequence ID" value="RAK65572.1"/>
    <property type="molecule type" value="Genomic_DNA"/>
</dbReference>
<feature type="binding site" evidence="9">
    <location>
        <begin position="34"/>
        <end position="41"/>
    </location>
    <ligand>
        <name>ATP</name>
        <dbReference type="ChEBI" id="CHEBI:30616"/>
    </ligand>
</feature>